<dbReference type="AlphaFoldDB" id="A0A9J6DUT6"/>
<reference evidence="1" key="2">
    <citation type="submission" date="2021-09" db="EMBL/GenBank/DDBJ databases">
        <authorList>
            <person name="Jia N."/>
            <person name="Wang J."/>
            <person name="Shi W."/>
            <person name="Du L."/>
            <person name="Sun Y."/>
            <person name="Zhan W."/>
            <person name="Jiang J."/>
            <person name="Wang Q."/>
            <person name="Zhang B."/>
            <person name="Ji P."/>
            <person name="Sakyi L.B."/>
            <person name="Cui X."/>
            <person name="Yuan T."/>
            <person name="Jiang B."/>
            <person name="Yang W."/>
            <person name="Lam T.T.-Y."/>
            <person name="Chang Q."/>
            <person name="Ding S."/>
            <person name="Wang X."/>
            <person name="Zhu J."/>
            <person name="Ruan X."/>
            <person name="Zhao L."/>
            <person name="Wei J."/>
            <person name="Que T."/>
            <person name="Du C."/>
            <person name="Cheng J."/>
            <person name="Dai P."/>
            <person name="Han X."/>
            <person name="Huang E."/>
            <person name="Gao Y."/>
            <person name="Liu J."/>
            <person name="Shao H."/>
            <person name="Ye R."/>
            <person name="Li L."/>
            <person name="Wei W."/>
            <person name="Wang X."/>
            <person name="Wang C."/>
            <person name="Huo Q."/>
            <person name="Li W."/>
            <person name="Guo W."/>
            <person name="Chen H."/>
            <person name="Chen S."/>
            <person name="Zhou L."/>
            <person name="Zhou L."/>
            <person name="Ni X."/>
            <person name="Tian J."/>
            <person name="Zhou Y."/>
            <person name="Sheng Y."/>
            <person name="Liu T."/>
            <person name="Pan Y."/>
            <person name="Xia L."/>
            <person name="Li J."/>
            <person name="Zhao F."/>
            <person name="Cao W."/>
        </authorList>
    </citation>
    <scope>NUCLEOTIDE SEQUENCE</scope>
    <source>
        <strain evidence="1">Rmic-2018</strain>
        <tissue evidence="1">Larvae</tissue>
    </source>
</reference>
<name>A0A9J6DUT6_RHIMP</name>
<comment type="caution">
    <text evidence="1">The sequence shown here is derived from an EMBL/GenBank/DDBJ whole genome shotgun (WGS) entry which is preliminary data.</text>
</comment>
<dbReference type="VEuPathDB" id="VectorBase:LOC119177782"/>
<dbReference type="EMBL" id="JABSTU010000007">
    <property type="protein sequence ID" value="KAH8025828.1"/>
    <property type="molecule type" value="Genomic_DNA"/>
</dbReference>
<dbReference type="Proteomes" id="UP000821866">
    <property type="component" value="Unassembled WGS sequence"/>
</dbReference>
<accession>A0A9J6DUT6</accession>
<proteinExistence type="predicted"/>
<sequence>MANFAAPGANKPLRGTSNVSADFKAADVTTSICASSELATEHPAVVATAGMHTEFMEAYNAYTSGEDVVTLVEKYASLCKSYLAKVIEVTESIGYCKDEPAWMEAMACRTLLTEELNTWKLTGALLCDRLKADEFMEERGHNTMFVDGYREDSDRENRGGPHGYRLVRTPGAISGRLVGKLRGASARYRR</sequence>
<reference evidence="1" key="1">
    <citation type="journal article" date="2020" name="Cell">
        <title>Large-Scale Comparative Analyses of Tick Genomes Elucidate Their Genetic Diversity and Vector Capacities.</title>
        <authorList>
            <consortium name="Tick Genome and Microbiome Consortium (TIGMIC)"/>
            <person name="Jia N."/>
            <person name="Wang J."/>
            <person name="Shi W."/>
            <person name="Du L."/>
            <person name="Sun Y."/>
            <person name="Zhan W."/>
            <person name="Jiang J.F."/>
            <person name="Wang Q."/>
            <person name="Zhang B."/>
            <person name="Ji P."/>
            <person name="Bell-Sakyi L."/>
            <person name="Cui X.M."/>
            <person name="Yuan T.T."/>
            <person name="Jiang B.G."/>
            <person name="Yang W.F."/>
            <person name="Lam T.T."/>
            <person name="Chang Q.C."/>
            <person name="Ding S.J."/>
            <person name="Wang X.J."/>
            <person name="Zhu J.G."/>
            <person name="Ruan X.D."/>
            <person name="Zhao L."/>
            <person name="Wei J.T."/>
            <person name="Ye R.Z."/>
            <person name="Que T.C."/>
            <person name="Du C.H."/>
            <person name="Zhou Y.H."/>
            <person name="Cheng J.X."/>
            <person name="Dai P.F."/>
            <person name="Guo W.B."/>
            <person name="Han X.H."/>
            <person name="Huang E.J."/>
            <person name="Li L.F."/>
            <person name="Wei W."/>
            <person name="Gao Y.C."/>
            <person name="Liu J.Z."/>
            <person name="Shao H.Z."/>
            <person name="Wang X."/>
            <person name="Wang C.C."/>
            <person name="Yang T.C."/>
            <person name="Huo Q.B."/>
            <person name="Li W."/>
            <person name="Chen H.Y."/>
            <person name="Chen S.E."/>
            <person name="Zhou L.G."/>
            <person name="Ni X.B."/>
            <person name="Tian J.H."/>
            <person name="Sheng Y."/>
            <person name="Liu T."/>
            <person name="Pan Y.S."/>
            <person name="Xia L.Y."/>
            <person name="Li J."/>
            <person name="Zhao F."/>
            <person name="Cao W.C."/>
        </authorList>
    </citation>
    <scope>NUCLEOTIDE SEQUENCE</scope>
    <source>
        <strain evidence="1">Rmic-2018</strain>
    </source>
</reference>
<keyword evidence="2" id="KW-1185">Reference proteome</keyword>
<protein>
    <submittedName>
        <fullName evidence="1">Uncharacterized protein</fullName>
    </submittedName>
</protein>
<evidence type="ECO:0000313" key="2">
    <source>
        <dbReference type="Proteomes" id="UP000821866"/>
    </source>
</evidence>
<evidence type="ECO:0000313" key="1">
    <source>
        <dbReference type="EMBL" id="KAH8025828.1"/>
    </source>
</evidence>
<gene>
    <name evidence="1" type="ORF">HPB51_012150</name>
</gene>
<organism evidence="1 2">
    <name type="scientific">Rhipicephalus microplus</name>
    <name type="common">Cattle tick</name>
    <name type="synonym">Boophilus microplus</name>
    <dbReference type="NCBI Taxonomy" id="6941"/>
    <lineage>
        <taxon>Eukaryota</taxon>
        <taxon>Metazoa</taxon>
        <taxon>Ecdysozoa</taxon>
        <taxon>Arthropoda</taxon>
        <taxon>Chelicerata</taxon>
        <taxon>Arachnida</taxon>
        <taxon>Acari</taxon>
        <taxon>Parasitiformes</taxon>
        <taxon>Ixodida</taxon>
        <taxon>Ixodoidea</taxon>
        <taxon>Ixodidae</taxon>
        <taxon>Rhipicephalinae</taxon>
        <taxon>Rhipicephalus</taxon>
        <taxon>Boophilus</taxon>
    </lineage>
</organism>